<reference evidence="2 3" key="1">
    <citation type="submission" date="2022-08" db="EMBL/GenBank/DDBJ databases">
        <title>Reclassification of Massilia species as members of the genera Telluria, Duganella, Pseudoduganella, Mokoshia gen. nov. and Zemynaea gen. nov. using orthogonal and non-orthogonal genome-based approaches.</title>
        <authorList>
            <person name="Bowman J.P."/>
        </authorList>
    </citation>
    <scope>NUCLEOTIDE SEQUENCE [LARGE SCALE GENOMIC DNA]</scope>
    <source>
        <strain evidence="2 3">JCM 31661</strain>
    </source>
</reference>
<protein>
    <submittedName>
        <fullName evidence="2">Exo-alpha-sialidase</fullName>
    </submittedName>
</protein>
<keyword evidence="3" id="KW-1185">Reference proteome</keyword>
<dbReference type="Gene3D" id="2.120.10.10">
    <property type="match status" value="1"/>
</dbReference>
<dbReference type="SUPFAM" id="SSF50939">
    <property type="entry name" value="Sialidases"/>
    <property type="match status" value="1"/>
</dbReference>
<sequence length="405" mass="43679">MQRTLPAHGPASRRTVFACAAIVLALALVEGGRWTRTARAAAAPSSVEALVPGELTLSELSRSLVPMPKNTPSAHASALAALPGDRMVAFWWAGSRESGPDVKVYASRWSNGKWSEPWMVASRESLGKALGFGVRRIGNPVAWTARDGRIHLFVVATGLGGWAASRVVHMVSSDDHVPEKPGRGAMPAPPANGGIDFAVRRVLPASPLFNTSTLVRTSAVGLTDGGWWLPLYFELGIKYPMLMSFDAEGDPTWVGRIGGRTTTLQPAIVPVSPTEVRAWMRDASDERRVQHALSRDGGASWEDLPPLSLHNESTSVAALRLANGDFLMLHNDAVEGGSSRSTLRLSVSKDGHTWRTVADVASGPAGDEFSYPTMQLVGSELHLTYTFQRQAIAHHRYRITIGERI</sequence>
<organism evidence="2 3">
    <name type="scientific">Massilia agri</name>
    <dbReference type="NCBI Taxonomy" id="1886785"/>
    <lineage>
        <taxon>Bacteria</taxon>
        <taxon>Pseudomonadati</taxon>
        <taxon>Pseudomonadota</taxon>
        <taxon>Betaproteobacteria</taxon>
        <taxon>Burkholderiales</taxon>
        <taxon>Oxalobacteraceae</taxon>
        <taxon>Telluria group</taxon>
        <taxon>Massilia</taxon>
    </lineage>
</organism>
<dbReference type="InterPro" id="IPR036278">
    <property type="entry name" value="Sialidase_sf"/>
</dbReference>
<comment type="caution">
    <text evidence="2">The sequence shown here is derived from an EMBL/GenBank/DDBJ whole genome shotgun (WGS) entry which is preliminary data.</text>
</comment>
<gene>
    <name evidence="2" type="ORF">NX780_22120</name>
</gene>
<dbReference type="Proteomes" id="UP001206572">
    <property type="component" value="Unassembled WGS sequence"/>
</dbReference>
<evidence type="ECO:0000313" key="2">
    <source>
        <dbReference type="EMBL" id="MCS0599047.1"/>
    </source>
</evidence>
<dbReference type="CDD" id="cd15482">
    <property type="entry name" value="Sialidase_non-viral"/>
    <property type="match status" value="1"/>
</dbReference>
<dbReference type="EMBL" id="JANUHA010000022">
    <property type="protein sequence ID" value="MCS0599047.1"/>
    <property type="molecule type" value="Genomic_DNA"/>
</dbReference>
<dbReference type="InterPro" id="IPR011040">
    <property type="entry name" value="Sialidase"/>
</dbReference>
<dbReference type="PANTHER" id="PTHR43752:SF2">
    <property type="entry name" value="BNR_ASP-BOX REPEAT FAMILY PROTEIN"/>
    <property type="match status" value="1"/>
</dbReference>
<dbReference type="PANTHER" id="PTHR43752">
    <property type="entry name" value="BNR/ASP-BOX REPEAT FAMILY PROTEIN"/>
    <property type="match status" value="1"/>
</dbReference>
<dbReference type="RefSeq" id="WP_258830051.1">
    <property type="nucleotide sequence ID" value="NZ_JANUHA010000022.1"/>
</dbReference>
<accession>A0ABT2AS36</accession>
<dbReference type="Pfam" id="PF13088">
    <property type="entry name" value="BNR_2"/>
    <property type="match status" value="1"/>
</dbReference>
<evidence type="ECO:0000313" key="3">
    <source>
        <dbReference type="Proteomes" id="UP001206572"/>
    </source>
</evidence>
<proteinExistence type="predicted"/>
<evidence type="ECO:0000259" key="1">
    <source>
        <dbReference type="Pfam" id="PF13088"/>
    </source>
</evidence>
<name>A0ABT2AS36_9BURK</name>
<feature type="domain" description="Sialidase" evidence="1">
    <location>
        <begin position="86"/>
        <end position="382"/>
    </location>
</feature>